<protein>
    <recommendedName>
        <fullName evidence="6">Protein kinase domain-containing protein</fullName>
    </recommendedName>
</protein>
<dbReference type="SUPFAM" id="SSF56112">
    <property type="entry name" value="Protein kinase-like (PK-like)"/>
    <property type="match status" value="2"/>
</dbReference>
<evidence type="ECO:0000313" key="7">
    <source>
        <dbReference type="EMBL" id="KAF9577749.1"/>
    </source>
</evidence>
<dbReference type="GO" id="GO:0005829">
    <property type="term" value="C:cytosol"/>
    <property type="evidence" value="ECO:0007669"/>
    <property type="project" value="TreeGrafter"/>
</dbReference>
<dbReference type="PROSITE" id="PS00107">
    <property type="entry name" value="PROTEIN_KINASE_ATP"/>
    <property type="match status" value="1"/>
</dbReference>
<dbReference type="OrthoDB" id="10252171at2759"/>
<comment type="caution">
    <text evidence="7">The sequence shown here is derived from an EMBL/GenBank/DDBJ whole genome shotgun (WGS) entry which is preliminary data.</text>
</comment>
<dbReference type="InterPro" id="IPR017441">
    <property type="entry name" value="Protein_kinase_ATP_BS"/>
</dbReference>
<dbReference type="GO" id="GO:0005524">
    <property type="term" value="F:ATP binding"/>
    <property type="evidence" value="ECO:0007669"/>
    <property type="project" value="UniProtKB-UniRule"/>
</dbReference>
<evidence type="ECO:0000256" key="2">
    <source>
        <dbReference type="ARBA" id="ARBA00022840"/>
    </source>
</evidence>
<feature type="region of interest" description="Disordered" evidence="5">
    <location>
        <begin position="38"/>
        <end position="67"/>
    </location>
</feature>
<feature type="compositionally biased region" description="Polar residues" evidence="5">
    <location>
        <begin position="56"/>
        <end position="67"/>
    </location>
</feature>
<keyword evidence="4" id="KW-0418">Kinase</keyword>
<keyword evidence="1 3" id="KW-0547">Nucleotide-binding</keyword>
<dbReference type="Gene3D" id="1.10.510.10">
    <property type="entry name" value="Transferase(Phosphotransferase) domain 1"/>
    <property type="match status" value="1"/>
</dbReference>
<keyword evidence="4" id="KW-0723">Serine/threonine-protein kinase</keyword>
<evidence type="ECO:0000259" key="6">
    <source>
        <dbReference type="PROSITE" id="PS50011"/>
    </source>
</evidence>
<dbReference type="SMART" id="SM00220">
    <property type="entry name" value="S_TKc"/>
    <property type="match status" value="1"/>
</dbReference>
<comment type="similarity">
    <text evidence="4">Belongs to the protein kinase superfamily.</text>
</comment>
<dbReference type="Gene3D" id="3.30.200.20">
    <property type="entry name" value="Phosphorylase Kinase, domain 1"/>
    <property type="match status" value="1"/>
</dbReference>
<dbReference type="InterPro" id="IPR008271">
    <property type="entry name" value="Ser/Thr_kinase_AS"/>
</dbReference>
<dbReference type="PANTHER" id="PTHR24346:SF72">
    <property type="entry name" value="CAMK PROTEIN KINASE"/>
    <property type="match status" value="1"/>
</dbReference>
<evidence type="ECO:0000313" key="8">
    <source>
        <dbReference type="Proteomes" id="UP000780801"/>
    </source>
</evidence>
<dbReference type="AlphaFoldDB" id="A0A9P6KA18"/>
<dbReference type="FunFam" id="1.10.510.10:FF:000571">
    <property type="entry name" value="Maternal embryonic leucine zipper kinase"/>
    <property type="match status" value="1"/>
</dbReference>
<dbReference type="PANTHER" id="PTHR24346">
    <property type="entry name" value="MAP/MICROTUBULE AFFINITY-REGULATING KINASE"/>
    <property type="match status" value="1"/>
</dbReference>
<feature type="binding site" evidence="3">
    <location>
        <position position="119"/>
    </location>
    <ligand>
        <name>ATP</name>
        <dbReference type="ChEBI" id="CHEBI:30616"/>
    </ligand>
</feature>
<reference evidence="7" key="1">
    <citation type="journal article" date="2020" name="Fungal Divers.">
        <title>Resolving the Mortierellaceae phylogeny through synthesis of multi-gene phylogenetics and phylogenomics.</title>
        <authorList>
            <person name="Vandepol N."/>
            <person name="Liber J."/>
            <person name="Desiro A."/>
            <person name="Na H."/>
            <person name="Kennedy M."/>
            <person name="Barry K."/>
            <person name="Grigoriev I.V."/>
            <person name="Miller A.N."/>
            <person name="O'Donnell K."/>
            <person name="Stajich J.E."/>
            <person name="Bonito G."/>
        </authorList>
    </citation>
    <scope>NUCLEOTIDE SEQUENCE</scope>
    <source>
        <strain evidence="7">KOD1015</strain>
    </source>
</reference>
<keyword evidence="8" id="KW-1185">Reference proteome</keyword>
<dbReference type="FunFam" id="3.30.200.20:FF:000314">
    <property type="entry name" value="Serine/threonine protein kinase"/>
    <property type="match status" value="1"/>
</dbReference>
<evidence type="ECO:0000256" key="5">
    <source>
        <dbReference type="SAM" id="MobiDB-lite"/>
    </source>
</evidence>
<sequence length="447" mass="48915">MWTLLHQPVAMAAIPDTFNSSSAHRLSQLSTGHLAPGAKIDGSVKSPLTPPPTPVINDNGTTSSHQQDKLTVSARQLQHHALQPEFVSEYTLGEELGSGGFGFVVSAIRKSDHKEVAVKFIFRDKVPIHGWAKDPELGMIPMEIYVLRNVQHPNIIGYLNAYQDSKFFYLVMELHGTPWSASNPLLNKNGNGINGIGNKSNNTTMIEAMANASLGRVSVPGSASTTSSGSSATSLFKLPSLASSTSSLSQPSSGENSPVMCEPPKPSLLVRRTSCDLFECIEHHSKFSESQARMIFRQIVQCVDYLNSRGICHRDIKDENIVIDNDFKVKLIDFGSAVIIPKPHGKLFDRFYGTINYASPEILKGEKYRAEAAEIWSLGILLYTILYGEVPFNDPVQAISGPYIAPRVRSSSECLHLLNWMLAKSPERRATVEDVISHPWLAGAGSS</sequence>
<evidence type="ECO:0000256" key="4">
    <source>
        <dbReference type="RuleBase" id="RU000304"/>
    </source>
</evidence>
<organism evidence="7 8">
    <name type="scientific">Lunasporangiospora selenospora</name>
    <dbReference type="NCBI Taxonomy" id="979761"/>
    <lineage>
        <taxon>Eukaryota</taxon>
        <taxon>Fungi</taxon>
        <taxon>Fungi incertae sedis</taxon>
        <taxon>Mucoromycota</taxon>
        <taxon>Mortierellomycotina</taxon>
        <taxon>Mortierellomycetes</taxon>
        <taxon>Mortierellales</taxon>
        <taxon>Mortierellaceae</taxon>
        <taxon>Lunasporangiospora</taxon>
    </lineage>
</organism>
<dbReference type="PROSITE" id="PS00108">
    <property type="entry name" value="PROTEIN_KINASE_ST"/>
    <property type="match status" value="1"/>
</dbReference>
<evidence type="ECO:0000256" key="1">
    <source>
        <dbReference type="ARBA" id="ARBA00022741"/>
    </source>
</evidence>
<keyword evidence="4" id="KW-0808">Transferase</keyword>
<keyword evidence="2 3" id="KW-0067">ATP-binding</keyword>
<name>A0A9P6KA18_9FUNG</name>
<dbReference type="GO" id="GO:0005634">
    <property type="term" value="C:nucleus"/>
    <property type="evidence" value="ECO:0007669"/>
    <property type="project" value="TreeGrafter"/>
</dbReference>
<feature type="domain" description="Protein kinase" evidence="6">
    <location>
        <begin position="90"/>
        <end position="441"/>
    </location>
</feature>
<dbReference type="Proteomes" id="UP000780801">
    <property type="component" value="Unassembled WGS sequence"/>
</dbReference>
<dbReference type="PROSITE" id="PS50011">
    <property type="entry name" value="PROTEIN_KINASE_DOM"/>
    <property type="match status" value="1"/>
</dbReference>
<evidence type="ECO:0000256" key="3">
    <source>
        <dbReference type="PROSITE-ProRule" id="PRU10141"/>
    </source>
</evidence>
<gene>
    <name evidence="7" type="ORF">BGW38_006844</name>
</gene>
<dbReference type="InterPro" id="IPR011009">
    <property type="entry name" value="Kinase-like_dom_sf"/>
</dbReference>
<accession>A0A9P6KA18</accession>
<dbReference type="GO" id="GO:0035556">
    <property type="term" value="P:intracellular signal transduction"/>
    <property type="evidence" value="ECO:0007669"/>
    <property type="project" value="TreeGrafter"/>
</dbReference>
<dbReference type="Pfam" id="PF00069">
    <property type="entry name" value="Pkinase"/>
    <property type="match status" value="2"/>
</dbReference>
<dbReference type="GO" id="GO:0045719">
    <property type="term" value="P:negative regulation of glycogen biosynthetic process"/>
    <property type="evidence" value="ECO:0007669"/>
    <property type="project" value="TreeGrafter"/>
</dbReference>
<dbReference type="EMBL" id="JAABOA010004420">
    <property type="protein sequence ID" value="KAF9577749.1"/>
    <property type="molecule type" value="Genomic_DNA"/>
</dbReference>
<dbReference type="InterPro" id="IPR000719">
    <property type="entry name" value="Prot_kinase_dom"/>
</dbReference>
<dbReference type="GO" id="GO:0004674">
    <property type="term" value="F:protein serine/threonine kinase activity"/>
    <property type="evidence" value="ECO:0007669"/>
    <property type="project" value="UniProtKB-KW"/>
</dbReference>
<proteinExistence type="inferred from homology"/>